<dbReference type="PATRIC" id="fig|1198232.3.peg.1772"/>
<dbReference type="InterPro" id="IPR016214">
    <property type="entry name" value="NAD-red_Hydgase_HoxS_gsu"/>
</dbReference>
<evidence type="ECO:0000259" key="18">
    <source>
        <dbReference type="PROSITE" id="PS51839"/>
    </source>
</evidence>
<organism evidence="19 20">
    <name type="scientific">Cycloclasticus zancles 78-ME</name>
    <dbReference type="NCBI Taxonomy" id="1198232"/>
    <lineage>
        <taxon>Bacteria</taxon>
        <taxon>Pseudomonadati</taxon>
        <taxon>Pseudomonadota</taxon>
        <taxon>Gammaproteobacteria</taxon>
        <taxon>Thiotrichales</taxon>
        <taxon>Piscirickettsiaceae</taxon>
        <taxon>Cycloclasticus</taxon>
    </lineage>
</organism>
<evidence type="ECO:0000256" key="7">
    <source>
        <dbReference type="ARBA" id="ARBA00022723"/>
    </source>
</evidence>
<keyword evidence="9" id="KW-0408">Iron</keyword>
<proteinExistence type="inferred from homology"/>
<dbReference type="Proteomes" id="UP000015380">
    <property type="component" value="Chromosome"/>
</dbReference>
<dbReference type="InterPro" id="IPR000283">
    <property type="entry name" value="NADH_UbQ_OxRdtase_75kDa_su_CS"/>
</dbReference>
<dbReference type="CDD" id="cd00207">
    <property type="entry name" value="fer2"/>
    <property type="match status" value="1"/>
</dbReference>
<dbReference type="GO" id="GO:0051539">
    <property type="term" value="F:4 iron, 4 sulfur cluster binding"/>
    <property type="evidence" value="ECO:0007669"/>
    <property type="project" value="UniProtKB-KW"/>
</dbReference>
<keyword evidence="8" id="KW-1278">Translocase</keyword>
<reference evidence="19 20" key="1">
    <citation type="submission" date="2013-05" db="EMBL/GenBank/DDBJ databases">
        <title>Between feast and famine: a lifestyle of most important marine PAH-degrading bacterium Cycloclasticus sp. 7ME.</title>
        <authorList>
            <person name="Yakimov M.M."/>
            <person name="Messina E."/>
            <person name="Genovese M."/>
            <person name="Denaro R."/>
            <person name="Crisafi F."/>
            <person name="Russo D."/>
            <person name="Cappello S."/>
            <person name="Santisi S."/>
            <person name="Smedile F."/>
            <person name="Golyshina O.V."/>
            <person name="Tran H."/>
            <person name="Pieper D.H."/>
            <person name="Golyshin P.N."/>
            <person name="Giuliano L."/>
        </authorList>
    </citation>
    <scope>NUCLEOTIDE SEQUENCE [LARGE SCALE GENOMIC DNA]</scope>
    <source>
        <strain evidence="19 20">78-ME</strain>
    </source>
</reference>
<dbReference type="AlphaFoldDB" id="S5T904"/>
<dbReference type="PROSITE" id="PS51085">
    <property type="entry name" value="2FE2S_FER_2"/>
    <property type="match status" value="1"/>
</dbReference>
<feature type="domain" description="2Fe-2S ferredoxin-type" evidence="17">
    <location>
        <begin position="2"/>
        <end position="78"/>
    </location>
</feature>
<evidence type="ECO:0000256" key="16">
    <source>
        <dbReference type="ARBA" id="ARBA00034078"/>
    </source>
</evidence>
<dbReference type="GO" id="GO:0016491">
    <property type="term" value="F:oxidoreductase activity"/>
    <property type="evidence" value="ECO:0007669"/>
    <property type="project" value="UniProtKB-KW"/>
</dbReference>
<dbReference type="SMART" id="SM00929">
    <property type="entry name" value="NADH-G_4Fe-4S_3"/>
    <property type="match status" value="1"/>
</dbReference>
<dbReference type="RefSeq" id="WP_020932783.1">
    <property type="nucleotide sequence ID" value="NC_021917.1"/>
</dbReference>
<dbReference type="SUPFAM" id="SSF54292">
    <property type="entry name" value="2Fe-2S ferredoxin-like"/>
    <property type="match status" value="1"/>
</dbReference>
<evidence type="ECO:0000256" key="4">
    <source>
        <dbReference type="ARBA" id="ARBA00019902"/>
    </source>
</evidence>
<dbReference type="PROSITE" id="PS51839">
    <property type="entry name" value="4FE4S_HC3"/>
    <property type="match status" value="1"/>
</dbReference>
<evidence type="ECO:0000256" key="2">
    <source>
        <dbReference type="ARBA" id="ARBA00004370"/>
    </source>
</evidence>
<comment type="similarity">
    <text evidence="3">Belongs to the complex I 75 kDa subunit family.</text>
</comment>
<protein>
    <recommendedName>
        <fullName evidence="4">NADH-quinone oxidoreductase subunit G</fullName>
    </recommendedName>
    <alternativeName>
        <fullName evidence="14">NADH dehydrogenase I subunit G</fullName>
    </alternativeName>
    <alternativeName>
        <fullName evidence="15">NDH-1 subunit G</fullName>
    </alternativeName>
</protein>
<dbReference type="EMBL" id="CP005996">
    <property type="protein sequence ID" value="AGS40114.1"/>
    <property type="molecule type" value="Genomic_DNA"/>
</dbReference>
<name>S5T904_9GAMM</name>
<dbReference type="GO" id="GO:0016020">
    <property type="term" value="C:membrane"/>
    <property type="evidence" value="ECO:0007669"/>
    <property type="project" value="UniProtKB-SubCell"/>
</dbReference>
<evidence type="ECO:0000256" key="3">
    <source>
        <dbReference type="ARBA" id="ARBA00005404"/>
    </source>
</evidence>
<keyword evidence="7" id="KW-0479">Metal-binding</keyword>
<dbReference type="GO" id="GO:0046872">
    <property type="term" value="F:metal ion binding"/>
    <property type="evidence" value="ECO:0007669"/>
    <property type="project" value="UniProtKB-KW"/>
</dbReference>
<reference evidence="20" key="2">
    <citation type="journal article" date="2016" name="Environ. Microbiol. Rep.">
        <title>Analysis of defence systems and a conjugative IncP-1 plasmid in the marine polyaromatic hydrocarbons-degrading bacterium Cycloclasticus sp. 78-ME.</title>
        <authorList>
            <person name="Yakimov M.M."/>
            <person name="Crisafi F."/>
            <person name="Messina E."/>
            <person name="Smedile F."/>
            <person name="Lopatina A."/>
            <person name="Denaro R."/>
            <person name="Pieper D.H."/>
            <person name="Golyshin P.N."/>
            <person name="Giuliano L."/>
        </authorList>
    </citation>
    <scope>NUCLEOTIDE SEQUENCE [LARGE SCALE GENOMIC DNA]</scope>
    <source>
        <strain evidence="20">78-ME</strain>
    </source>
</reference>
<dbReference type="Pfam" id="PF13510">
    <property type="entry name" value="Fer2_4"/>
    <property type="match status" value="1"/>
</dbReference>
<comment type="cofactor">
    <cofactor evidence="1">
        <name>[4Fe-4S] cluster</name>
        <dbReference type="ChEBI" id="CHEBI:49883"/>
    </cofactor>
</comment>
<sequence>MKTLSIMIDGQQVPFQQGQTIIEAASAAGIYIPHLCYQPEFAPHGSCKVCAVKVNGRACSACTTPASEGQVVDNNSDEMNASRRSITQMLFVEGNHLCPSCEKSGDCELQALAYHLKMFDAHFPHLFPLREIDASHADIMLDRDRCIFCELCVRASRDVDQKNVFAISGRGIESELIVNSPSGTLHDSDLDVNDKAAHVCPVGAILIKRKAFDVPIGERTYDKKSIDGTELNKVENDRQN</sequence>
<dbReference type="eggNOG" id="COG3383">
    <property type="taxonomic scope" value="Bacteria"/>
</dbReference>
<evidence type="ECO:0000256" key="6">
    <source>
        <dbReference type="ARBA" id="ARBA00022714"/>
    </source>
</evidence>
<gene>
    <name evidence="19" type="primary">hoxU</name>
    <name evidence="19" type="ORF">CYCME_1796</name>
</gene>
<accession>S5T904</accession>
<evidence type="ECO:0000256" key="12">
    <source>
        <dbReference type="ARBA" id="ARBA00023136"/>
    </source>
</evidence>
<keyword evidence="20" id="KW-1185">Reference proteome</keyword>
<evidence type="ECO:0000313" key="19">
    <source>
        <dbReference type="EMBL" id="AGS40114.1"/>
    </source>
</evidence>
<dbReference type="InterPro" id="IPR036010">
    <property type="entry name" value="2Fe-2S_ferredoxin-like_sf"/>
</dbReference>
<dbReference type="Pfam" id="PF13459">
    <property type="entry name" value="Fer4_15"/>
    <property type="match status" value="1"/>
</dbReference>
<dbReference type="PROSITE" id="PS00642">
    <property type="entry name" value="COMPLEX1_75K_2"/>
    <property type="match status" value="1"/>
</dbReference>
<dbReference type="Gene3D" id="3.30.70.20">
    <property type="match status" value="1"/>
</dbReference>
<dbReference type="KEGG" id="cza:CYCME_1796"/>
<dbReference type="PIRSF" id="PIRSF000309">
    <property type="entry name" value="NAD_red_hyd_HoxU"/>
    <property type="match status" value="1"/>
</dbReference>
<comment type="cofactor">
    <cofactor evidence="16">
        <name>[2Fe-2S] cluster</name>
        <dbReference type="ChEBI" id="CHEBI:190135"/>
    </cofactor>
</comment>
<keyword evidence="12" id="KW-0472">Membrane</keyword>
<keyword evidence="11" id="KW-0520">NAD</keyword>
<evidence type="ECO:0000256" key="15">
    <source>
        <dbReference type="ARBA" id="ARBA00032783"/>
    </source>
</evidence>
<keyword evidence="19" id="KW-0560">Oxidoreductase</keyword>
<dbReference type="GO" id="GO:0042773">
    <property type="term" value="P:ATP synthesis coupled electron transport"/>
    <property type="evidence" value="ECO:0007669"/>
    <property type="project" value="InterPro"/>
</dbReference>
<dbReference type="SUPFAM" id="SSF54862">
    <property type="entry name" value="4Fe-4S ferredoxins"/>
    <property type="match status" value="1"/>
</dbReference>
<evidence type="ECO:0000256" key="9">
    <source>
        <dbReference type="ARBA" id="ARBA00023004"/>
    </source>
</evidence>
<keyword evidence="6" id="KW-0001">2Fe-2S</keyword>
<dbReference type="Pfam" id="PF10588">
    <property type="entry name" value="NADH-G_4Fe-4S_3"/>
    <property type="match status" value="1"/>
</dbReference>
<dbReference type="InterPro" id="IPR019574">
    <property type="entry name" value="NADH_UbQ_OxRdtase_Gsu_4Fe4S-bd"/>
</dbReference>
<evidence type="ECO:0000259" key="17">
    <source>
        <dbReference type="PROSITE" id="PS51085"/>
    </source>
</evidence>
<comment type="subcellular location">
    <subcellularLocation>
        <location evidence="2">Membrane</location>
    </subcellularLocation>
</comment>
<dbReference type="HOGENOM" id="CLU_000422_11_3_6"/>
<dbReference type="GO" id="GO:0051537">
    <property type="term" value="F:2 iron, 2 sulfur cluster binding"/>
    <property type="evidence" value="ECO:0007669"/>
    <property type="project" value="UniProtKB-KW"/>
</dbReference>
<evidence type="ECO:0000313" key="20">
    <source>
        <dbReference type="Proteomes" id="UP000015380"/>
    </source>
</evidence>
<evidence type="ECO:0000256" key="13">
    <source>
        <dbReference type="ARBA" id="ARBA00026021"/>
    </source>
</evidence>
<dbReference type="GO" id="GO:0008137">
    <property type="term" value="F:NADH dehydrogenase (ubiquinone) activity"/>
    <property type="evidence" value="ECO:0007669"/>
    <property type="project" value="InterPro"/>
</dbReference>
<dbReference type="InterPro" id="IPR001041">
    <property type="entry name" value="2Fe-2S_ferredoxin-type"/>
</dbReference>
<comment type="subunit">
    <text evidence="13">Composed of 13 different subunits. Subunits NuoCD, E, F, and G constitute the peripheral sector of the complex.</text>
</comment>
<evidence type="ECO:0000256" key="5">
    <source>
        <dbReference type="ARBA" id="ARBA00022485"/>
    </source>
</evidence>
<dbReference type="FunFam" id="3.10.20.740:FF:000004">
    <property type="entry name" value="NADH-quinone oxidoreductase"/>
    <property type="match status" value="1"/>
</dbReference>
<keyword evidence="5" id="KW-0004">4Fe-4S</keyword>
<evidence type="ECO:0000256" key="11">
    <source>
        <dbReference type="ARBA" id="ARBA00023027"/>
    </source>
</evidence>
<evidence type="ECO:0000256" key="8">
    <source>
        <dbReference type="ARBA" id="ARBA00022967"/>
    </source>
</evidence>
<keyword evidence="10" id="KW-0411">Iron-sulfur</keyword>
<evidence type="ECO:0000256" key="14">
    <source>
        <dbReference type="ARBA" id="ARBA00031577"/>
    </source>
</evidence>
<evidence type="ECO:0000256" key="1">
    <source>
        <dbReference type="ARBA" id="ARBA00001966"/>
    </source>
</evidence>
<dbReference type="Gene3D" id="3.10.20.740">
    <property type="match status" value="1"/>
</dbReference>
<evidence type="ECO:0000256" key="10">
    <source>
        <dbReference type="ARBA" id="ARBA00023014"/>
    </source>
</evidence>
<feature type="domain" description="4Fe-4S His(Cys)3-ligated-type" evidence="18">
    <location>
        <begin position="78"/>
        <end position="117"/>
    </location>
</feature>